<dbReference type="InterPro" id="IPR036890">
    <property type="entry name" value="HATPase_C_sf"/>
</dbReference>
<protein>
    <submittedName>
        <fullName evidence="3">Uncharacterized protein</fullName>
    </submittedName>
</protein>
<feature type="region of interest" description="Disordered" evidence="1">
    <location>
        <begin position="572"/>
        <end position="605"/>
    </location>
</feature>
<reference evidence="3" key="1">
    <citation type="submission" date="2014-11" db="EMBL/GenBank/DDBJ databases">
        <authorList>
            <person name="Otto D Thomas"/>
            <person name="Naeem Raeece"/>
        </authorList>
    </citation>
    <scope>NUCLEOTIDE SEQUENCE</scope>
</reference>
<proteinExistence type="predicted"/>
<organism evidence="3">
    <name type="scientific">Chromera velia CCMP2878</name>
    <dbReference type="NCBI Taxonomy" id="1169474"/>
    <lineage>
        <taxon>Eukaryota</taxon>
        <taxon>Sar</taxon>
        <taxon>Alveolata</taxon>
        <taxon>Colpodellida</taxon>
        <taxon>Chromeraceae</taxon>
        <taxon>Chromera</taxon>
    </lineage>
</organism>
<dbReference type="EMBL" id="CDMZ01005838">
    <property type="protein sequence ID" value="CEM55012.1"/>
    <property type="molecule type" value="Genomic_DNA"/>
</dbReference>
<dbReference type="Gene3D" id="3.30.565.10">
    <property type="entry name" value="Histidine kinase-like ATPase, C-terminal domain"/>
    <property type="match status" value="1"/>
</dbReference>
<dbReference type="AlphaFoldDB" id="A0A0G4ID41"/>
<feature type="transmembrane region" description="Helical" evidence="2">
    <location>
        <begin position="302"/>
        <end position="325"/>
    </location>
</feature>
<keyword evidence="2" id="KW-1133">Transmembrane helix</keyword>
<gene>
    <name evidence="3" type="ORF">Cvel_13232</name>
</gene>
<accession>A0A0G4ID41</accession>
<feature type="region of interest" description="Disordered" evidence="1">
    <location>
        <begin position="441"/>
        <end position="460"/>
    </location>
</feature>
<dbReference type="SUPFAM" id="SSF55874">
    <property type="entry name" value="ATPase domain of HSP90 chaperone/DNA topoisomerase II/histidine kinase"/>
    <property type="match status" value="1"/>
</dbReference>
<name>A0A0G4ID41_9ALVE</name>
<evidence type="ECO:0000313" key="3">
    <source>
        <dbReference type="EMBL" id="CEM55012.1"/>
    </source>
</evidence>
<dbReference type="VEuPathDB" id="CryptoDB:Cvel_13232"/>
<dbReference type="PhylomeDB" id="A0A0G4ID41"/>
<evidence type="ECO:0000256" key="1">
    <source>
        <dbReference type="SAM" id="MobiDB-lite"/>
    </source>
</evidence>
<feature type="compositionally biased region" description="Basic and acidic residues" evidence="1">
    <location>
        <begin position="593"/>
        <end position="604"/>
    </location>
</feature>
<evidence type="ECO:0000256" key="2">
    <source>
        <dbReference type="SAM" id="Phobius"/>
    </source>
</evidence>
<keyword evidence="2" id="KW-0472">Membrane</keyword>
<feature type="transmembrane region" description="Helical" evidence="2">
    <location>
        <begin position="270"/>
        <end position="296"/>
    </location>
</feature>
<keyword evidence="2" id="KW-0812">Transmembrane</keyword>
<sequence length="658" mass="72550">MVYHQTLKLWFGGVKEEQFVAVYDPLDLFEDDKLAQFITVALVVCHDLAECEEIVLGACLYKNGNLKGEEIDHLRDICQSVGCPRSWSLTDRQTTPRSVLDALSSLEIVKEGGSVHPTLDPNCFCRGSVVQILDQGQPLWVVLWGYRRGVGGGSDYKGAKLVMHDKKDPFQGVGAQQRAGVIELLPVTVNGGRVSLDIERDITKVTVNKGTCLSTILKKCSWVNLLEANEASSCKMTRASENTDKGGTDREDSHALEKMKFRTKCFEKQLTLLAPLISHVCIPGICVLTLLLSIGLVPPATVLLFGGSLACWTVALAPGFLLRLIDMILNRRGRNDSSEAEETACSVSSLRERISFLAMMGHIICFHVGDVVNKKPPVLRAQEHGHHGNGQFEKMRGVCDDVLQMEKLDRGGFEFVFSSQDVRTWFEDVIAQTAPLFGTPISAAPSATTGGADLQTPPEDRASLQHGEVVGGMEGNAEEGSEERRSSSAAVSSTAVRFSWHFDVSSEIEETKARKVSVADFRRLEQVIGNFVSNAHKFTQRGEVRVEAQLRAPSKEECKQFLGLLRLPPDPLSPQHVESKRNGKKMKGWFSKAETEKSEKEKRQAALSSAINSQWREAVCELCELKRAEEGVENLLCNVKKARKGGSRKNLLILQSSE</sequence>